<protein>
    <submittedName>
        <fullName evidence="2">Uncharacterized protein</fullName>
    </submittedName>
</protein>
<gene>
    <name evidence="2" type="ORF">HXX76_010507</name>
</gene>
<evidence type="ECO:0000313" key="2">
    <source>
        <dbReference type="EMBL" id="KAG2428363.1"/>
    </source>
</evidence>
<proteinExistence type="predicted"/>
<feature type="region of interest" description="Disordered" evidence="1">
    <location>
        <begin position="340"/>
        <end position="376"/>
    </location>
</feature>
<feature type="region of interest" description="Disordered" evidence="1">
    <location>
        <begin position="153"/>
        <end position="175"/>
    </location>
</feature>
<feature type="compositionally biased region" description="Low complexity" evidence="1">
    <location>
        <begin position="349"/>
        <end position="376"/>
    </location>
</feature>
<dbReference type="AlphaFoldDB" id="A0A835SJN0"/>
<dbReference type="EMBL" id="JAEHOC010000035">
    <property type="protein sequence ID" value="KAG2428363.1"/>
    <property type="molecule type" value="Genomic_DNA"/>
</dbReference>
<name>A0A835SJN0_CHLIN</name>
<dbReference type="OrthoDB" id="545233at2759"/>
<comment type="caution">
    <text evidence="2">The sequence shown here is derived from an EMBL/GenBank/DDBJ whole genome shotgun (WGS) entry which is preliminary data.</text>
</comment>
<sequence length="411" mass="41071">MLFSLRSGKRSAAELEEEVPAQPEERSSSSSGSACTASAAPAPKPLSKALTATSTRSYVWRGPKKCRTLGQLGSSVPVAASVAAGALSSDPDDEDAECGGSSGSAGPSTTGMAASSLPRIPGSAFPPTATIVAAAASLAAAASSDLDTLGAAPAGSTRAGSAPAPAHIAAAAHQSAPAAHQSAPAAAGSTGCAAAAAAAAAAGTGTGSAAGDRTDRDKEWAALTTWLRMNLHHPRTPKREVLFLGRQQEGGRGWVFFLNPALVWDDVSPETKMRLRTLPQETELAFARKYPGKPARDWVKKAQKYRAPGGAVTHAVPLADMIYSLTAIYYKFEGRPGLGRTGPHGNGSSAANANAAANASQAQPKQAPAAAADADPDTAAAAVAAELCAEAGAVLAVGAPPPSAGGRRSLL</sequence>
<feature type="region of interest" description="Disordered" evidence="1">
    <location>
        <begin position="1"/>
        <end position="57"/>
    </location>
</feature>
<evidence type="ECO:0000256" key="1">
    <source>
        <dbReference type="SAM" id="MobiDB-lite"/>
    </source>
</evidence>
<reference evidence="2" key="1">
    <citation type="journal article" date="2020" name="bioRxiv">
        <title>Comparative genomics of Chlamydomonas.</title>
        <authorList>
            <person name="Craig R.J."/>
            <person name="Hasan A.R."/>
            <person name="Ness R.W."/>
            <person name="Keightley P.D."/>
        </authorList>
    </citation>
    <scope>NUCLEOTIDE SEQUENCE</scope>
    <source>
        <strain evidence="2">SAG 7.73</strain>
    </source>
</reference>
<evidence type="ECO:0000313" key="3">
    <source>
        <dbReference type="Proteomes" id="UP000650467"/>
    </source>
</evidence>
<feature type="region of interest" description="Disordered" evidence="1">
    <location>
        <begin position="83"/>
        <end position="119"/>
    </location>
</feature>
<organism evidence="2 3">
    <name type="scientific">Chlamydomonas incerta</name>
    <dbReference type="NCBI Taxonomy" id="51695"/>
    <lineage>
        <taxon>Eukaryota</taxon>
        <taxon>Viridiplantae</taxon>
        <taxon>Chlorophyta</taxon>
        <taxon>core chlorophytes</taxon>
        <taxon>Chlorophyceae</taxon>
        <taxon>CS clade</taxon>
        <taxon>Chlamydomonadales</taxon>
        <taxon>Chlamydomonadaceae</taxon>
        <taxon>Chlamydomonas</taxon>
    </lineage>
</organism>
<feature type="compositionally biased region" description="Low complexity" evidence="1">
    <location>
        <begin position="159"/>
        <end position="175"/>
    </location>
</feature>
<feature type="compositionally biased region" description="Low complexity" evidence="1">
    <location>
        <begin position="28"/>
        <end position="52"/>
    </location>
</feature>
<feature type="compositionally biased region" description="Low complexity" evidence="1">
    <location>
        <begin position="104"/>
        <end position="116"/>
    </location>
</feature>
<accession>A0A835SJN0</accession>
<dbReference type="Proteomes" id="UP000650467">
    <property type="component" value="Unassembled WGS sequence"/>
</dbReference>
<keyword evidence="3" id="KW-1185">Reference proteome</keyword>